<sequence>MLGQILPQRPHLKLVLVHSWVLPPCLHHKYGLDAATACLSNTGPPSRPNRILFPNAEFDGGISRLARASEGATKGTLQSLARSANGRYPASADGRRRVRSVDEAQHSHSTGLRDLPRRVISGGRAGGSLRIGGSSAGVSTDASTDRSSTAFSDEYDLSHEGYLRMSSVH</sequence>
<gene>
    <name evidence="2" type="ORF">PHLGIDRAFT_273820</name>
</gene>
<keyword evidence="3" id="KW-1185">Reference proteome</keyword>
<dbReference type="AlphaFoldDB" id="A0A0C3PS29"/>
<name>A0A0C3PS29_PHLG1</name>
<organism evidence="2 3">
    <name type="scientific">Phlebiopsis gigantea (strain 11061_1 CR5-6)</name>
    <name type="common">White-rot fungus</name>
    <name type="synonym">Peniophora gigantea</name>
    <dbReference type="NCBI Taxonomy" id="745531"/>
    <lineage>
        <taxon>Eukaryota</taxon>
        <taxon>Fungi</taxon>
        <taxon>Dikarya</taxon>
        <taxon>Basidiomycota</taxon>
        <taxon>Agaricomycotina</taxon>
        <taxon>Agaricomycetes</taxon>
        <taxon>Polyporales</taxon>
        <taxon>Phanerochaetaceae</taxon>
        <taxon>Phlebiopsis</taxon>
    </lineage>
</organism>
<proteinExistence type="predicted"/>
<evidence type="ECO:0000313" key="2">
    <source>
        <dbReference type="EMBL" id="KIP10133.1"/>
    </source>
</evidence>
<feature type="compositionally biased region" description="Basic and acidic residues" evidence="1">
    <location>
        <begin position="93"/>
        <end position="106"/>
    </location>
</feature>
<dbReference type="HOGENOM" id="CLU_1579088_0_0_1"/>
<accession>A0A0C3PS29</accession>
<feature type="compositionally biased region" description="Low complexity" evidence="1">
    <location>
        <begin position="131"/>
        <end position="149"/>
    </location>
</feature>
<protein>
    <submittedName>
        <fullName evidence="2">Uncharacterized protein</fullName>
    </submittedName>
</protein>
<evidence type="ECO:0000313" key="3">
    <source>
        <dbReference type="Proteomes" id="UP000053257"/>
    </source>
</evidence>
<evidence type="ECO:0000256" key="1">
    <source>
        <dbReference type="SAM" id="MobiDB-lite"/>
    </source>
</evidence>
<dbReference type="EMBL" id="KN840458">
    <property type="protein sequence ID" value="KIP10133.1"/>
    <property type="molecule type" value="Genomic_DNA"/>
</dbReference>
<feature type="region of interest" description="Disordered" evidence="1">
    <location>
        <begin position="84"/>
        <end position="149"/>
    </location>
</feature>
<reference evidence="2 3" key="1">
    <citation type="journal article" date="2014" name="PLoS Genet.">
        <title>Analysis of the Phlebiopsis gigantea genome, transcriptome and secretome provides insight into its pioneer colonization strategies of wood.</title>
        <authorList>
            <person name="Hori C."/>
            <person name="Ishida T."/>
            <person name="Igarashi K."/>
            <person name="Samejima M."/>
            <person name="Suzuki H."/>
            <person name="Master E."/>
            <person name="Ferreira P."/>
            <person name="Ruiz-Duenas F.J."/>
            <person name="Held B."/>
            <person name="Canessa P."/>
            <person name="Larrondo L.F."/>
            <person name="Schmoll M."/>
            <person name="Druzhinina I.S."/>
            <person name="Kubicek C.P."/>
            <person name="Gaskell J.A."/>
            <person name="Kersten P."/>
            <person name="St John F."/>
            <person name="Glasner J."/>
            <person name="Sabat G."/>
            <person name="Splinter BonDurant S."/>
            <person name="Syed K."/>
            <person name="Yadav J."/>
            <person name="Mgbeahuruike A.C."/>
            <person name="Kovalchuk A."/>
            <person name="Asiegbu F.O."/>
            <person name="Lackner G."/>
            <person name="Hoffmeister D."/>
            <person name="Rencoret J."/>
            <person name="Gutierrez A."/>
            <person name="Sun H."/>
            <person name="Lindquist E."/>
            <person name="Barry K."/>
            <person name="Riley R."/>
            <person name="Grigoriev I.V."/>
            <person name="Henrissat B."/>
            <person name="Kues U."/>
            <person name="Berka R.M."/>
            <person name="Martinez A.T."/>
            <person name="Covert S.F."/>
            <person name="Blanchette R.A."/>
            <person name="Cullen D."/>
        </authorList>
    </citation>
    <scope>NUCLEOTIDE SEQUENCE [LARGE SCALE GENOMIC DNA]</scope>
    <source>
        <strain evidence="2 3">11061_1 CR5-6</strain>
    </source>
</reference>
<dbReference type="Proteomes" id="UP000053257">
    <property type="component" value="Unassembled WGS sequence"/>
</dbReference>